<gene>
    <name evidence="1" type="ORF">LDCGVIBL_CDS0181</name>
</gene>
<evidence type="ECO:0000313" key="1">
    <source>
        <dbReference type="EMBL" id="XCI77539.1"/>
    </source>
</evidence>
<dbReference type="EMBL" id="PP429226">
    <property type="protein sequence ID" value="XCI77539.1"/>
    <property type="molecule type" value="Genomic_DNA"/>
</dbReference>
<protein>
    <recommendedName>
        <fullName evidence="2">THUMP domain-containing protein</fullName>
    </recommendedName>
</protein>
<proteinExistence type="predicted"/>
<organism evidence="1">
    <name type="scientific">Rhizobium phage LG08</name>
    <dbReference type="NCBI Taxonomy" id="3129229"/>
    <lineage>
        <taxon>Viruses</taxon>
        <taxon>Duplodnaviria</taxon>
        <taxon>Heunggongvirae</taxon>
        <taxon>Uroviricota</taxon>
        <taxon>Caudoviricetes</taxon>
    </lineage>
</organism>
<sequence length="173" mass="19518">MSHGIPSIIYYSRDRLYDHSGAHRFGTQIEVKSSIGFIVVKTEDYESDGETRKLVISPDVTDEKIAKLRFEILGSSKIKLISSVDESLRPVALAIENVFNDRHREKTIVARGRHQPDVIEIRVVILVKDNKYTVINPNLDFIKKVATGSLIDVPEIGLYYAKCYGIEVSIGKK</sequence>
<name>A0AAU8HY24_9CAUD</name>
<accession>A0AAU8HY24</accession>
<reference evidence="1" key="1">
    <citation type="submission" date="2024-03" db="EMBL/GenBank/DDBJ databases">
        <authorList>
            <person name="Chantapakul B."/>
            <person name="Wang S."/>
        </authorList>
    </citation>
    <scope>NUCLEOTIDE SEQUENCE</scope>
</reference>
<evidence type="ECO:0008006" key="2">
    <source>
        <dbReference type="Google" id="ProtNLM"/>
    </source>
</evidence>